<organism evidence="2 3">
    <name type="scientific">Pectinatus haikarae</name>
    <dbReference type="NCBI Taxonomy" id="349096"/>
    <lineage>
        <taxon>Bacteria</taxon>
        <taxon>Bacillati</taxon>
        <taxon>Bacillota</taxon>
        <taxon>Negativicutes</taxon>
        <taxon>Selenomonadales</taxon>
        <taxon>Selenomonadaceae</taxon>
        <taxon>Pectinatus</taxon>
    </lineage>
</organism>
<evidence type="ECO:0000313" key="3">
    <source>
        <dbReference type="Proteomes" id="UP001239167"/>
    </source>
</evidence>
<feature type="transmembrane region" description="Helical" evidence="1">
    <location>
        <begin position="20"/>
        <end position="41"/>
    </location>
</feature>
<dbReference type="EMBL" id="JAUSUE010000012">
    <property type="protein sequence ID" value="MDQ0204080.1"/>
    <property type="molecule type" value="Genomic_DNA"/>
</dbReference>
<evidence type="ECO:0000313" key="2">
    <source>
        <dbReference type="EMBL" id="MDQ0204080.1"/>
    </source>
</evidence>
<keyword evidence="1" id="KW-0472">Membrane</keyword>
<name>A0ABT9Y8B7_9FIRM</name>
<gene>
    <name evidence="2" type="ORF">J2S01_001802</name>
</gene>
<keyword evidence="1" id="KW-1133">Transmembrane helix</keyword>
<evidence type="ECO:0000256" key="1">
    <source>
        <dbReference type="SAM" id="Phobius"/>
    </source>
</evidence>
<reference evidence="2 3" key="1">
    <citation type="submission" date="2023-07" db="EMBL/GenBank/DDBJ databases">
        <title>Genomic Encyclopedia of Type Strains, Phase IV (KMG-IV): sequencing the most valuable type-strain genomes for metagenomic binning, comparative biology and taxonomic classification.</title>
        <authorList>
            <person name="Goeker M."/>
        </authorList>
    </citation>
    <scope>NUCLEOTIDE SEQUENCE [LARGE SCALE GENOMIC DNA]</scope>
    <source>
        <strain evidence="2 3">DSM 16980</strain>
    </source>
</reference>
<keyword evidence="3" id="KW-1185">Reference proteome</keyword>
<comment type="caution">
    <text evidence="2">The sequence shown here is derived from an EMBL/GenBank/DDBJ whole genome shotgun (WGS) entry which is preliminary data.</text>
</comment>
<sequence length="181" mass="20651">MSSYGWGDIMLDTNNSAITAAEISIIGTILSGAIAWLVATIKCNNDRSMKYKEIITVERVKWLNKVRENMAMCTEAAYQLKSECCNKESDSLKMAKAMDLLCQNLDLLILMYTHSEEDFVTDIKKFKNTIEDKADEMYGISHLNKPGSLESIDIKEDISTFTQRCQQILKRTWEQIKEEAT</sequence>
<keyword evidence="1" id="KW-0812">Transmembrane</keyword>
<accession>A0ABT9Y8B7</accession>
<dbReference type="Proteomes" id="UP001239167">
    <property type="component" value="Unassembled WGS sequence"/>
</dbReference>
<proteinExistence type="predicted"/>
<protein>
    <submittedName>
        <fullName evidence="2">Uncharacterized protein</fullName>
    </submittedName>
</protein>